<dbReference type="InterPro" id="IPR012337">
    <property type="entry name" value="RNaseH-like_sf"/>
</dbReference>
<dbReference type="Pfam" id="PF07727">
    <property type="entry name" value="RVT_2"/>
    <property type="match status" value="1"/>
</dbReference>
<dbReference type="AlphaFoldDB" id="A0A2N9HWA3"/>
<protein>
    <recommendedName>
        <fullName evidence="4">Integrase catalytic domain-containing protein</fullName>
    </recommendedName>
</protein>
<dbReference type="Pfam" id="PF14223">
    <property type="entry name" value="Retrotran_gag_2"/>
    <property type="match status" value="1"/>
</dbReference>
<dbReference type="EMBL" id="OIVN01004196">
    <property type="protein sequence ID" value="SPD15969.1"/>
    <property type="molecule type" value="Genomic_DNA"/>
</dbReference>
<dbReference type="Pfam" id="PF25597">
    <property type="entry name" value="SH3_retrovirus"/>
    <property type="match status" value="1"/>
</dbReference>
<dbReference type="GO" id="GO:0015074">
    <property type="term" value="P:DNA integration"/>
    <property type="evidence" value="ECO:0007669"/>
    <property type="project" value="InterPro"/>
</dbReference>
<feature type="region of interest" description="Disordered" evidence="3">
    <location>
        <begin position="124"/>
        <end position="164"/>
    </location>
</feature>
<sequence>MRLSKMFLTWDQLKFDFGGTSTTRLRSLVLKFEVYHKDPKYTMTKHLRMMSGMIRGLKVAGNVLTDEQQVQAVIRSMSDSWVRMKQIMTHNENIKNFADISRHVELEVKRQEATKSAALITHGGQRKPNGFKCKDKGKAARQGMPSTSAPKVNKGANQHKRGKCSAKKNISKVKCYNYNKLGHFARDFTEPKNLSLSLDLSSIYDLCEEKGIRRQLTISNTPQQNGLAERRNRTLLDMVRSMMAQANLPISFWGDALLTATYILNRVPSQSVSSTPYEFWKGEKPNLEHLHLWGSAGFVHCTTHKYGKLGPRAKKHIFIRYSDSSKGYIMYGEHPNGGMTKIESHDIDFIETDFPSIGDANRDLNLYELEEDEGTLPSSSEGGGLVLRPVIVEDSGSITLNQDSQAPRVSGRGHIPRCHFEIEGNVLQCDAKDVDEPASFREALHSSDRDEWMTAMQEEMSSMDKNNFWELVDLPPGQKTIENKWVLKDLELFQMDVKTAFLNGKLDEEIYMAQLAGFEVQGHERKVCRLKRSIYGLKWSSRQWYLRFHDSITSFGFEMNEEDHCVYLKRSKRSILILSLYVDDILLVGNDMDSIVTTKKWLSSTFEMKDMGEANFVLGVKITRDHSNKLLSLSQGTYIKKILELGMVIRYQSNPGPPHWRAVKRILRYLCGTIDHALCYLGKDLRLTGYSDADWANDKGAWPLSRVELMLWVRGVTVQDAVWLRRFLQRLGVTAHAEDAILYSDSILALVYAKDPNYHGNAKHIEFRSMVADPLTKPIARDCSSLILRDGEENLDAEDPEEEAKKGIQEYQTCTKTEDCQNFFNFFIHPQSLKRKMILMKILLKNSKIKWVL</sequence>
<keyword evidence="2" id="KW-0378">Hydrolase</keyword>
<organism evidence="5">
    <name type="scientific">Fagus sylvatica</name>
    <name type="common">Beechnut</name>
    <dbReference type="NCBI Taxonomy" id="28930"/>
    <lineage>
        <taxon>Eukaryota</taxon>
        <taxon>Viridiplantae</taxon>
        <taxon>Streptophyta</taxon>
        <taxon>Embryophyta</taxon>
        <taxon>Tracheophyta</taxon>
        <taxon>Spermatophyta</taxon>
        <taxon>Magnoliopsida</taxon>
        <taxon>eudicotyledons</taxon>
        <taxon>Gunneridae</taxon>
        <taxon>Pentapetalae</taxon>
        <taxon>rosids</taxon>
        <taxon>fabids</taxon>
        <taxon>Fagales</taxon>
        <taxon>Fagaceae</taxon>
        <taxon>Fagus</taxon>
    </lineage>
</organism>
<dbReference type="SUPFAM" id="SSF53098">
    <property type="entry name" value="Ribonuclease H-like"/>
    <property type="match status" value="1"/>
</dbReference>
<dbReference type="PANTHER" id="PTHR42648:SF27">
    <property type="entry name" value="RNA-DIRECTED DNA POLYMERASE"/>
    <property type="match status" value="1"/>
</dbReference>
<keyword evidence="1" id="KW-0479">Metal-binding</keyword>
<reference evidence="5" key="1">
    <citation type="submission" date="2018-02" db="EMBL/GenBank/DDBJ databases">
        <authorList>
            <person name="Cohen D.B."/>
            <person name="Kent A.D."/>
        </authorList>
    </citation>
    <scope>NUCLEOTIDE SEQUENCE</scope>
</reference>
<dbReference type="InterPro" id="IPR036397">
    <property type="entry name" value="RNaseH_sf"/>
</dbReference>
<dbReference type="InterPro" id="IPR057670">
    <property type="entry name" value="SH3_retrovirus"/>
</dbReference>
<dbReference type="PANTHER" id="PTHR42648">
    <property type="entry name" value="TRANSPOSASE, PUTATIVE-RELATED"/>
    <property type="match status" value="1"/>
</dbReference>
<evidence type="ECO:0000256" key="1">
    <source>
        <dbReference type="ARBA" id="ARBA00022723"/>
    </source>
</evidence>
<evidence type="ECO:0000313" key="5">
    <source>
        <dbReference type="EMBL" id="SPD15969.1"/>
    </source>
</evidence>
<dbReference type="PROSITE" id="PS50994">
    <property type="entry name" value="INTEGRASE"/>
    <property type="match status" value="1"/>
</dbReference>
<feature type="domain" description="Integrase catalytic" evidence="4">
    <location>
        <begin position="205"/>
        <end position="284"/>
    </location>
</feature>
<dbReference type="InterPro" id="IPR001584">
    <property type="entry name" value="Integrase_cat-core"/>
</dbReference>
<name>A0A2N9HWA3_FAGSY</name>
<dbReference type="GO" id="GO:0016787">
    <property type="term" value="F:hydrolase activity"/>
    <property type="evidence" value="ECO:0007669"/>
    <property type="project" value="UniProtKB-KW"/>
</dbReference>
<dbReference type="InterPro" id="IPR013103">
    <property type="entry name" value="RVT_2"/>
</dbReference>
<dbReference type="GO" id="GO:0003676">
    <property type="term" value="F:nucleic acid binding"/>
    <property type="evidence" value="ECO:0007669"/>
    <property type="project" value="InterPro"/>
</dbReference>
<gene>
    <name evidence="5" type="ORF">FSB_LOCUS43851</name>
</gene>
<dbReference type="InterPro" id="IPR039537">
    <property type="entry name" value="Retrotran_Ty1/copia-like"/>
</dbReference>
<proteinExistence type="predicted"/>
<evidence type="ECO:0000259" key="4">
    <source>
        <dbReference type="PROSITE" id="PS50994"/>
    </source>
</evidence>
<dbReference type="GO" id="GO:0046872">
    <property type="term" value="F:metal ion binding"/>
    <property type="evidence" value="ECO:0007669"/>
    <property type="project" value="UniProtKB-KW"/>
</dbReference>
<dbReference type="Gene3D" id="3.30.420.10">
    <property type="entry name" value="Ribonuclease H-like superfamily/Ribonuclease H"/>
    <property type="match status" value="1"/>
</dbReference>
<accession>A0A2N9HWA3</accession>
<dbReference type="InterPro" id="IPR043502">
    <property type="entry name" value="DNA/RNA_pol_sf"/>
</dbReference>
<evidence type="ECO:0000256" key="2">
    <source>
        <dbReference type="ARBA" id="ARBA00022801"/>
    </source>
</evidence>
<evidence type="ECO:0000256" key="3">
    <source>
        <dbReference type="SAM" id="MobiDB-lite"/>
    </source>
</evidence>
<dbReference type="SUPFAM" id="SSF56672">
    <property type="entry name" value="DNA/RNA polymerases"/>
    <property type="match status" value="1"/>
</dbReference>